<gene>
    <name evidence="3" type="ORF">GPECTOR_7g1118</name>
</gene>
<evidence type="ECO:0000256" key="1">
    <source>
        <dbReference type="SAM" id="MobiDB-lite"/>
    </source>
</evidence>
<reference evidence="4" key="1">
    <citation type="journal article" date="2016" name="Nat. Commun.">
        <title>The Gonium pectorale genome demonstrates co-option of cell cycle regulation during the evolution of multicellularity.</title>
        <authorList>
            <person name="Hanschen E.R."/>
            <person name="Marriage T.N."/>
            <person name="Ferris P.J."/>
            <person name="Hamaji T."/>
            <person name="Toyoda A."/>
            <person name="Fujiyama A."/>
            <person name="Neme R."/>
            <person name="Noguchi H."/>
            <person name="Minakuchi Y."/>
            <person name="Suzuki M."/>
            <person name="Kawai-Toyooka H."/>
            <person name="Smith D.R."/>
            <person name="Sparks H."/>
            <person name="Anderson J."/>
            <person name="Bakaric R."/>
            <person name="Luria V."/>
            <person name="Karger A."/>
            <person name="Kirschner M.W."/>
            <person name="Durand P.M."/>
            <person name="Michod R.E."/>
            <person name="Nozaki H."/>
            <person name="Olson B.J."/>
        </authorList>
    </citation>
    <scope>NUCLEOTIDE SEQUENCE [LARGE SCALE GENOMIC DNA]</scope>
    <source>
        <strain evidence="4">NIES-2863</strain>
    </source>
</reference>
<evidence type="ECO:0000313" key="4">
    <source>
        <dbReference type="Proteomes" id="UP000075714"/>
    </source>
</evidence>
<protein>
    <submittedName>
        <fullName evidence="3">Uncharacterized protein</fullName>
    </submittedName>
</protein>
<feature type="compositionally biased region" description="Basic and acidic residues" evidence="1">
    <location>
        <begin position="1"/>
        <end position="10"/>
    </location>
</feature>
<accession>A0A150GTN6</accession>
<dbReference type="AlphaFoldDB" id="A0A150GTN6"/>
<keyword evidence="2" id="KW-1133">Transmembrane helix</keyword>
<dbReference type="OrthoDB" id="551328at2759"/>
<name>A0A150GTN6_GONPE</name>
<dbReference type="Proteomes" id="UP000075714">
    <property type="component" value="Unassembled WGS sequence"/>
</dbReference>
<feature type="region of interest" description="Disordered" evidence="1">
    <location>
        <begin position="1"/>
        <end position="21"/>
    </location>
</feature>
<feature type="region of interest" description="Disordered" evidence="1">
    <location>
        <begin position="61"/>
        <end position="133"/>
    </location>
</feature>
<evidence type="ECO:0000313" key="3">
    <source>
        <dbReference type="EMBL" id="KXZ53225.1"/>
    </source>
</evidence>
<feature type="transmembrane region" description="Helical" evidence="2">
    <location>
        <begin position="140"/>
        <end position="159"/>
    </location>
</feature>
<feature type="compositionally biased region" description="Basic and acidic residues" evidence="1">
    <location>
        <begin position="98"/>
        <end position="110"/>
    </location>
</feature>
<comment type="caution">
    <text evidence="3">The sequence shown here is derived from an EMBL/GenBank/DDBJ whole genome shotgun (WGS) entry which is preliminary data.</text>
</comment>
<dbReference type="EMBL" id="LSYV01000008">
    <property type="protein sequence ID" value="KXZ53225.1"/>
    <property type="molecule type" value="Genomic_DNA"/>
</dbReference>
<organism evidence="3 4">
    <name type="scientific">Gonium pectorale</name>
    <name type="common">Green alga</name>
    <dbReference type="NCBI Taxonomy" id="33097"/>
    <lineage>
        <taxon>Eukaryota</taxon>
        <taxon>Viridiplantae</taxon>
        <taxon>Chlorophyta</taxon>
        <taxon>core chlorophytes</taxon>
        <taxon>Chlorophyceae</taxon>
        <taxon>CS clade</taxon>
        <taxon>Chlamydomonadales</taxon>
        <taxon>Volvocaceae</taxon>
        <taxon>Gonium</taxon>
    </lineage>
</organism>
<feature type="compositionally biased region" description="Low complexity" evidence="1">
    <location>
        <begin position="88"/>
        <end position="97"/>
    </location>
</feature>
<keyword evidence="2" id="KW-0472">Membrane</keyword>
<sequence>MLRSAREQAESKAGAEAAVSTAEADAAVEAANAERRAAAERLGSELKSSAASTYESTTSRYRGFGGFSAPAPTPAPAPAAEPQPAPAPKASFFSAPRAEPKPEPVVEVKKQASAPAPAKKVEEAKTQAAGKQKRRGPLPLFLAEVLVLGSFAGFVLAVTKYSEETNKALAMAGAKAKELYNTAEQAIAKAQQAK</sequence>
<keyword evidence="2" id="KW-0812">Transmembrane</keyword>
<feature type="compositionally biased region" description="Pro residues" evidence="1">
    <location>
        <begin position="71"/>
        <end position="87"/>
    </location>
</feature>
<keyword evidence="4" id="KW-1185">Reference proteome</keyword>
<evidence type="ECO:0000256" key="2">
    <source>
        <dbReference type="SAM" id="Phobius"/>
    </source>
</evidence>
<proteinExistence type="predicted"/>